<protein>
    <submittedName>
        <fullName evidence="2">Uncharacterized protein</fullName>
    </submittedName>
</protein>
<feature type="compositionally biased region" description="Low complexity" evidence="1">
    <location>
        <begin position="158"/>
        <end position="168"/>
    </location>
</feature>
<organism evidence="2 3">
    <name type="scientific">Fusarium poae</name>
    <dbReference type="NCBI Taxonomy" id="36050"/>
    <lineage>
        <taxon>Eukaryota</taxon>
        <taxon>Fungi</taxon>
        <taxon>Dikarya</taxon>
        <taxon>Ascomycota</taxon>
        <taxon>Pezizomycotina</taxon>
        <taxon>Sordariomycetes</taxon>
        <taxon>Hypocreomycetidae</taxon>
        <taxon>Hypocreales</taxon>
        <taxon>Nectriaceae</taxon>
        <taxon>Fusarium</taxon>
    </lineage>
</organism>
<evidence type="ECO:0000313" key="3">
    <source>
        <dbReference type="Proteomes" id="UP000091967"/>
    </source>
</evidence>
<keyword evidence="3" id="KW-1185">Reference proteome</keyword>
<name>A0A1B8AXT2_FUSPO</name>
<feature type="region of interest" description="Disordered" evidence="1">
    <location>
        <begin position="252"/>
        <end position="275"/>
    </location>
</feature>
<proteinExistence type="predicted"/>
<dbReference type="OMA" id="LAYLNWC"/>
<evidence type="ECO:0000256" key="1">
    <source>
        <dbReference type="SAM" id="MobiDB-lite"/>
    </source>
</evidence>
<feature type="compositionally biased region" description="Polar residues" evidence="1">
    <location>
        <begin position="141"/>
        <end position="153"/>
    </location>
</feature>
<evidence type="ECO:0000313" key="2">
    <source>
        <dbReference type="EMBL" id="OBS25333.1"/>
    </source>
</evidence>
<dbReference type="Proteomes" id="UP000091967">
    <property type="component" value="Unassembled WGS sequence"/>
</dbReference>
<dbReference type="EMBL" id="LYXU01000002">
    <property type="protein sequence ID" value="OBS25333.1"/>
    <property type="molecule type" value="Genomic_DNA"/>
</dbReference>
<comment type="caution">
    <text evidence="2">The sequence shown here is derived from an EMBL/GenBank/DDBJ whole genome shotgun (WGS) entry which is preliminary data.</text>
</comment>
<feature type="region of interest" description="Disordered" evidence="1">
    <location>
        <begin position="141"/>
        <end position="234"/>
    </location>
</feature>
<feature type="compositionally biased region" description="Polar residues" evidence="1">
    <location>
        <begin position="174"/>
        <end position="196"/>
    </location>
</feature>
<accession>A0A1B8AXT2</accession>
<dbReference type="AlphaFoldDB" id="A0A1B8AXT2"/>
<gene>
    <name evidence="2" type="ORF">FPOA_05866</name>
</gene>
<sequence>MPPTTRSKGVRVKACLPEHPFANDEYYRLLAFVKQSINDIINNPNNDIENRIYNGIPHGIVEELLFFQLHFEHNIFPNINSALYPTYKQVKAKLCTEWNRRYAQTYGGRVGLLYRYGLEALVLNADEMAKIESFYKDITSQRTNDGVTPSSTEETIEAPGIAQPTAITAPPPLTQETTEAGVPQPTTIIASPTTVIPQRPSIAQAPTKSETESKARLKLKNKKARPKATAPKLKSENSNLKIARRKNRNLDVGNQNNHVKSAMNRPRRNSSNPVDHEEITRLRNQVELGHRFSLLERGFNPEGSSMSADEISQSFQALFQRIRDTCWDVARDSNIEFQSDVEDSEVINSWSRKTFKSELGVWLQTQIGGSMTTENLLMGVVGAAIIELAFQPAFPKILRRKPRIVNKYREIILCWGGSTSLRNADFLMFSQLIEDEKGEIIDKGTKEIADRIVKGLQQQQRLQQPGGTQNDDQLMYKPVEASDFMSVLDKALTLKLDLTASMSRLKFIYFKPDEHFDDLYMTRCRGSDHGTSKTKACIFPALFLEPRRDETDDSGDYVLQHSADYNTYFTELVGEILSPSALVAKAMVLT</sequence>
<feature type="compositionally biased region" description="Basic residues" evidence="1">
    <location>
        <begin position="216"/>
        <end position="226"/>
    </location>
</feature>
<reference evidence="2 3" key="1">
    <citation type="submission" date="2016-06" db="EMBL/GenBank/DDBJ databases">
        <title>Living apart together: crosstalk between the core and supernumerary genomes in a fungal plant pathogen.</title>
        <authorList>
            <person name="Vanheule A."/>
            <person name="Audenaert K."/>
            <person name="Warris S."/>
            <person name="Van De Geest H."/>
            <person name="Schijlen E."/>
            <person name="Hofte M."/>
            <person name="De Saeger S."/>
            <person name="Haesaert G."/>
            <person name="Waalwijk C."/>
            <person name="Van Der Lee T."/>
        </authorList>
    </citation>
    <scope>NUCLEOTIDE SEQUENCE [LARGE SCALE GENOMIC DNA]</scope>
    <source>
        <strain evidence="2 3">2516</strain>
    </source>
</reference>